<name>A0ABY8S336_9GAMM</name>
<dbReference type="RefSeq" id="WP_283267333.1">
    <property type="nucleotide sequence ID" value="NZ_CP125669.1"/>
</dbReference>
<sequence>MRYPLDEDTGDFNLPENTILINYDRREKPNEGGGNHWGYYIEVLNISAIDMRVEFDGYQDLADEYWDGSQNENPTLLIDDAKATFCLTPSTP</sequence>
<organism evidence="1 2">
    <name type="scientific">Acinetobacter corruptisaponis</name>
    <dbReference type="NCBI Taxonomy" id="3045147"/>
    <lineage>
        <taxon>Bacteria</taxon>
        <taxon>Pseudomonadati</taxon>
        <taxon>Pseudomonadota</taxon>
        <taxon>Gammaproteobacteria</taxon>
        <taxon>Moraxellales</taxon>
        <taxon>Moraxellaceae</taxon>
        <taxon>Acinetobacter</taxon>
    </lineage>
</organism>
<reference evidence="1 2" key="1">
    <citation type="submission" date="2023-05" db="EMBL/GenBank/DDBJ databases">
        <title>The complete genome of Acinetobacter sp. nov KCTC 92772.</title>
        <authorList>
            <person name="Zhou G."/>
        </authorList>
    </citation>
    <scope>NUCLEOTIDE SEQUENCE [LARGE SCALE GENOMIC DNA]</scope>
    <source>
        <strain evidence="1 2">KCTC 92772</strain>
    </source>
</reference>
<dbReference type="EMBL" id="CP125669">
    <property type="protein sequence ID" value="WHP05791.1"/>
    <property type="molecule type" value="Genomic_DNA"/>
</dbReference>
<proteinExistence type="predicted"/>
<evidence type="ECO:0000313" key="2">
    <source>
        <dbReference type="Proteomes" id="UP001229836"/>
    </source>
</evidence>
<gene>
    <name evidence="1" type="ORF">QLH32_17585</name>
</gene>
<dbReference type="Proteomes" id="UP001229836">
    <property type="component" value="Chromosome"/>
</dbReference>
<accession>A0ABY8S336</accession>
<protein>
    <submittedName>
        <fullName evidence="1">Uncharacterized protein</fullName>
    </submittedName>
</protein>
<keyword evidence="2" id="KW-1185">Reference proteome</keyword>
<evidence type="ECO:0000313" key="1">
    <source>
        <dbReference type="EMBL" id="WHP05791.1"/>
    </source>
</evidence>